<dbReference type="Proteomes" id="UP000028725">
    <property type="component" value="Unassembled WGS sequence"/>
</dbReference>
<protein>
    <recommendedName>
        <fullName evidence="3">Thioredoxin domain-containing protein</fullName>
    </recommendedName>
</protein>
<proteinExistence type="predicted"/>
<keyword evidence="2" id="KW-1185">Reference proteome</keyword>
<organism evidence="1 2">
    <name type="scientific">Hyalangium minutum</name>
    <dbReference type="NCBI Taxonomy" id="394096"/>
    <lineage>
        <taxon>Bacteria</taxon>
        <taxon>Pseudomonadati</taxon>
        <taxon>Myxococcota</taxon>
        <taxon>Myxococcia</taxon>
        <taxon>Myxococcales</taxon>
        <taxon>Cystobacterineae</taxon>
        <taxon>Archangiaceae</taxon>
        <taxon>Hyalangium</taxon>
    </lineage>
</organism>
<dbReference type="EMBL" id="JMCB01000001">
    <property type="protein sequence ID" value="KFE72464.1"/>
    <property type="molecule type" value="Genomic_DNA"/>
</dbReference>
<sequence length="53" mass="5580">MASVELAGQAAVVLFLSSGCPKCRGTVPVLQQILPAIRSAGIGHYSQRRTRAL</sequence>
<evidence type="ECO:0000313" key="1">
    <source>
        <dbReference type="EMBL" id="KFE72464.1"/>
    </source>
</evidence>
<dbReference type="SUPFAM" id="SSF52833">
    <property type="entry name" value="Thioredoxin-like"/>
    <property type="match status" value="1"/>
</dbReference>
<evidence type="ECO:0008006" key="3">
    <source>
        <dbReference type="Google" id="ProtNLM"/>
    </source>
</evidence>
<gene>
    <name evidence="1" type="ORF">DB31_0727</name>
</gene>
<reference evidence="1 2" key="1">
    <citation type="submission" date="2014-04" db="EMBL/GenBank/DDBJ databases">
        <title>Genome assembly of Hyalangium minutum DSM 14724.</title>
        <authorList>
            <person name="Sharma G."/>
            <person name="Subramanian S."/>
        </authorList>
    </citation>
    <scope>NUCLEOTIDE SEQUENCE [LARGE SCALE GENOMIC DNA]</scope>
    <source>
        <strain evidence="1 2">DSM 14724</strain>
    </source>
</reference>
<comment type="caution">
    <text evidence="1">The sequence shown here is derived from an EMBL/GenBank/DDBJ whole genome shotgun (WGS) entry which is preliminary data.</text>
</comment>
<name>A0A085WXQ1_9BACT</name>
<dbReference type="AlphaFoldDB" id="A0A085WXQ1"/>
<accession>A0A085WXQ1</accession>
<dbReference type="InterPro" id="IPR036249">
    <property type="entry name" value="Thioredoxin-like_sf"/>
</dbReference>
<evidence type="ECO:0000313" key="2">
    <source>
        <dbReference type="Proteomes" id="UP000028725"/>
    </source>
</evidence>